<reference evidence="4" key="1">
    <citation type="submission" date="2022-01" db="EMBL/GenBank/DDBJ databases">
        <authorList>
            <person name="King R."/>
        </authorList>
    </citation>
    <scope>NUCLEOTIDE SEQUENCE</scope>
</reference>
<dbReference type="InterPro" id="IPR050333">
    <property type="entry name" value="SLRP"/>
</dbReference>
<proteinExistence type="predicted"/>
<dbReference type="Proteomes" id="UP001153620">
    <property type="component" value="Chromosome 1"/>
</dbReference>
<reference evidence="4" key="2">
    <citation type="submission" date="2022-10" db="EMBL/GenBank/DDBJ databases">
        <authorList>
            <consortium name="ENA_rothamsted_submissions"/>
            <consortium name="culmorum"/>
            <person name="King R."/>
        </authorList>
    </citation>
    <scope>NUCLEOTIDE SEQUENCE</scope>
</reference>
<dbReference type="SUPFAM" id="SSF52058">
    <property type="entry name" value="L domain-like"/>
    <property type="match status" value="1"/>
</dbReference>
<evidence type="ECO:0000313" key="4">
    <source>
        <dbReference type="EMBL" id="CAG9799739.1"/>
    </source>
</evidence>
<keyword evidence="5" id="KW-1185">Reference proteome</keyword>
<dbReference type="InterPro" id="IPR001611">
    <property type="entry name" value="Leu-rich_rpt"/>
</dbReference>
<evidence type="ECO:0000256" key="3">
    <source>
        <dbReference type="SAM" id="SignalP"/>
    </source>
</evidence>
<accession>A0A9N9RNX6</accession>
<dbReference type="InterPro" id="IPR032675">
    <property type="entry name" value="LRR_dom_sf"/>
</dbReference>
<dbReference type="PANTHER" id="PTHR45712:SF22">
    <property type="entry name" value="INSULIN-LIKE GROWTH FACTOR-BINDING PROTEIN COMPLEX ACID LABILE SUBUNIT"/>
    <property type="match status" value="1"/>
</dbReference>
<evidence type="ECO:0000256" key="1">
    <source>
        <dbReference type="ARBA" id="ARBA00022614"/>
    </source>
</evidence>
<organism evidence="4 5">
    <name type="scientific">Chironomus riparius</name>
    <dbReference type="NCBI Taxonomy" id="315576"/>
    <lineage>
        <taxon>Eukaryota</taxon>
        <taxon>Metazoa</taxon>
        <taxon>Ecdysozoa</taxon>
        <taxon>Arthropoda</taxon>
        <taxon>Hexapoda</taxon>
        <taxon>Insecta</taxon>
        <taxon>Pterygota</taxon>
        <taxon>Neoptera</taxon>
        <taxon>Endopterygota</taxon>
        <taxon>Diptera</taxon>
        <taxon>Nematocera</taxon>
        <taxon>Chironomoidea</taxon>
        <taxon>Chironomidae</taxon>
        <taxon>Chironominae</taxon>
        <taxon>Chironomus</taxon>
    </lineage>
</organism>
<protein>
    <recommendedName>
        <fullName evidence="6">Leucine-rich repeat domain-containing protein</fullName>
    </recommendedName>
</protein>
<dbReference type="AlphaFoldDB" id="A0A9N9RNX6"/>
<keyword evidence="1" id="KW-0433">Leucine-rich repeat</keyword>
<dbReference type="PANTHER" id="PTHR45712">
    <property type="entry name" value="AGAP008170-PA"/>
    <property type="match status" value="1"/>
</dbReference>
<feature type="signal peptide" evidence="3">
    <location>
        <begin position="1"/>
        <end position="19"/>
    </location>
</feature>
<evidence type="ECO:0008006" key="6">
    <source>
        <dbReference type="Google" id="ProtNLM"/>
    </source>
</evidence>
<sequence length="194" mass="21469">MKSLAFVLLLFFNLSGINSQQEAFECTPQVARMQALTFCQFVNQSAADKDVSRVKVIPTMFQGQYLQSSSVTAVQFAACNFDHIPAVIYKNFGPIRWIRVHYSTLKSINSDDFKSATDLKKIEITDTKIAKISAKAFSSAKNLEELSITGSEIGSFSPDAFDDLENLKTVNLKGNKYSQGAPTFNNPVVNVIFS</sequence>
<dbReference type="Gene3D" id="3.80.10.10">
    <property type="entry name" value="Ribonuclease Inhibitor"/>
    <property type="match status" value="1"/>
</dbReference>
<dbReference type="EMBL" id="OU895877">
    <property type="protein sequence ID" value="CAG9799739.1"/>
    <property type="molecule type" value="Genomic_DNA"/>
</dbReference>
<dbReference type="Pfam" id="PF13855">
    <property type="entry name" value="LRR_8"/>
    <property type="match status" value="1"/>
</dbReference>
<feature type="chain" id="PRO_5040469402" description="Leucine-rich repeat domain-containing protein" evidence="3">
    <location>
        <begin position="20"/>
        <end position="194"/>
    </location>
</feature>
<evidence type="ECO:0000313" key="5">
    <source>
        <dbReference type="Proteomes" id="UP001153620"/>
    </source>
</evidence>
<evidence type="ECO:0000256" key="2">
    <source>
        <dbReference type="ARBA" id="ARBA00022737"/>
    </source>
</evidence>
<keyword evidence="2" id="KW-0677">Repeat</keyword>
<keyword evidence="3" id="KW-0732">Signal</keyword>
<name>A0A9N9RNX6_9DIPT</name>
<dbReference type="OrthoDB" id="6750714at2759"/>
<gene>
    <name evidence="4" type="ORF">CHIRRI_LOCUS2697</name>
</gene>